<comment type="caution">
    <text evidence="1">The sequence shown here is derived from an EMBL/GenBank/DDBJ whole genome shotgun (WGS) entry which is preliminary data.</text>
</comment>
<evidence type="ECO:0000313" key="2">
    <source>
        <dbReference type="Proteomes" id="UP001556653"/>
    </source>
</evidence>
<organism evidence="1 2">
    <name type="scientific">Spiribacter onubensis</name>
    <dbReference type="NCBI Taxonomy" id="3122420"/>
    <lineage>
        <taxon>Bacteria</taxon>
        <taxon>Pseudomonadati</taxon>
        <taxon>Pseudomonadota</taxon>
        <taxon>Gammaproteobacteria</taxon>
        <taxon>Chromatiales</taxon>
        <taxon>Ectothiorhodospiraceae</taxon>
        <taxon>Spiribacter</taxon>
    </lineage>
</organism>
<dbReference type="InterPro" id="IPR021739">
    <property type="entry name" value="SaV-like"/>
</dbReference>
<name>A0ABV3S6V2_9GAMM</name>
<sequence length="90" mass="10245">MKDYAKQDIEAMNQAIDDLGFADEVNSPSHYTQGPIECIEAMESALTPEEFRGACKANALKYIWREQKKGGNESLKKAIWYLERALSWSD</sequence>
<gene>
    <name evidence="1" type="ORF">V6X64_02385</name>
</gene>
<dbReference type="EMBL" id="JBAKFJ010000001">
    <property type="protein sequence ID" value="MEX0385842.1"/>
    <property type="molecule type" value="Genomic_DNA"/>
</dbReference>
<dbReference type="Pfam" id="PF11753">
    <property type="entry name" value="DUF3310"/>
    <property type="match status" value="1"/>
</dbReference>
<keyword evidence="2" id="KW-1185">Reference proteome</keyword>
<dbReference type="Proteomes" id="UP001556653">
    <property type="component" value="Unassembled WGS sequence"/>
</dbReference>
<accession>A0ABV3S6V2</accession>
<evidence type="ECO:0000313" key="1">
    <source>
        <dbReference type="EMBL" id="MEX0385842.1"/>
    </source>
</evidence>
<protein>
    <submittedName>
        <fullName evidence="1">DUF3310 domain-containing protein</fullName>
    </submittedName>
</protein>
<proteinExistence type="predicted"/>
<reference evidence="1 2" key="1">
    <citation type="submission" date="2024-02" db="EMBL/GenBank/DDBJ databases">
        <title>New especies of Spiribacter isolated from saline water.</title>
        <authorList>
            <person name="Leon M.J."/>
            <person name="De La Haba R."/>
            <person name="Sanchez-Porro C."/>
            <person name="Ventosa A."/>
        </authorList>
    </citation>
    <scope>NUCLEOTIDE SEQUENCE [LARGE SCALE GENOMIC DNA]</scope>
    <source>
        <strain evidence="2">ag22IC4-227</strain>
    </source>
</reference>
<dbReference type="RefSeq" id="WP_367966323.1">
    <property type="nucleotide sequence ID" value="NZ_JBAKFJ010000001.1"/>
</dbReference>